<dbReference type="KEGG" id="gfl:GRFL_1978"/>
<evidence type="ECO:0000313" key="2">
    <source>
        <dbReference type="Proteomes" id="UP000186230"/>
    </source>
</evidence>
<keyword evidence="2" id="KW-1185">Reference proteome</keyword>
<organism evidence="1 2">
    <name type="scientific">Christiangramia flava JLT2011</name>
    <dbReference type="NCBI Taxonomy" id="1229726"/>
    <lineage>
        <taxon>Bacteria</taxon>
        <taxon>Pseudomonadati</taxon>
        <taxon>Bacteroidota</taxon>
        <taxon>Flavobacteriia</taxon>
        <taxon>Flavobacteriales</taxon>
        <taxon>Flavobacteriaceae</taxon>
        <taxon>Christiangramia</taxon>
    </lineage>
</organism>
<dbReference type="EMBL" id="CP016359">
    <property type="protein sequence ID" value="APU68702.1"/>
    <property type="molecule type" value="Genomic_DNA"/>
</dbReference>
<gene>
    <name evidence="1" type="ORF">GRFL_1978</name>
</gene>
<protein>
    <submittedName>
        <fullName evidence="1">Uncharacterized protein</fullName>
    </submittedName>
</protein>
<name>A0A1L7I6G7_9FLAO</name>
<sequence length="42" mass="4774">MREVVLSGGKKQIGSDGQGKENPENQKLFHKLKNLFYKGLQK</sequence>
<evidence type="ECO:0000313" key="1">
    <source>
        <dbReference type="EMBL" id="APU68702.1"/>
    </source>
</evidence>
<proteinExistence type="predicted"/>
<dbReference type="Proteomes" id="UP000186230">
    <property type="component" value="Chromosome"/>
</dbReference>
<reference evidence="1 2" key="1">
    <citation type="submission" date="2016-07" db="EMBL/GenBank/DDBJ databases">
        <title>Multi-omics approach to identify versatile polysaccharide utilization systems of a marine flavobacterium Gramella flava.</title>
        <authorList>
            <person name="Tang K."/>
        </authorList>
    </citation>
    <scope>NUCLEOTIDE SEQUENCE [LARGE SCALE GENOMIC DNA]</scope>
    <source>
        <strain evidence="1 2">JLT2011</strain>
    </source>
</reference>
<accession>A0A1L7I6G7</accession>
<dbReference type="AlphaFoldDB" id="A0A1L7I6G7"/>